<evidence type="ECO:0000313" key="1">
    <source>
        <dbReference type="EMBL" id="EGY27815.1"/>
    </source>
</evidence>
<proteinExistence type="predicted"/>
<comment type="caution">
    <text evidence="1">The sequence shown here is derived from an EMBL/GenBank/DDBJ whole genome shotgun (WGS) entry which is preliminary data.</text>
</comment>
<reference evidence="1 2" key="1">
    <citation type="journal article" date="2012" name="Genome Res.">
        <title>Genomic basis of endosymbiont-conferred protection against an insect parasitoid.</title>
        <authorList>
            <person name="Hansen A.K."/>
            <person name="Vorburger C."/>
            <person name="Moran N.A."/>
        </authorList>
    </citation>
    <scope>NUCLEOTIDE SEQUENCE [LARGE SCALE GENOMIC DNA]</scope>
    <source>
        <strain evidence="2">R5.15</strain>
    </source>
</reference>
<keyword evidence="2" id="KW-1185">Reference proteome</keyword>
<dbReference type="Proteomes" id="UP000004116">
    <property type="component" value="Unassembled WGS sequence"/>
</dbReference>
<organism evidence="1 2">
    <name type="scientific">Candidatus Regiella insecticola 5.15</name>
    <dbReference type="NCBI Taxonomy" id="1005043"/>
    <lineage>
        <taxon>Bacteria</taxon>
        <taxon>Pseudomonadati</taxon>
        <taxon>Pseudomonadota</taxon>
        <taxon>Gammaproteobacteria</taxon>
        <taxon>Enterobacterales</taxon>
        <taxon>Enterobacteriaceae</taxon>
        <taxon>aphid secondary symbionts</taxon>
        <taxon>Candidatus Regiella</taxon>
    </lineage>
</organism>
<protein>
    <submittedName>
        <fullName evidence="1">Uncharacterized protein</fullName>
    </submittedName>
</protein>
<evidence type="ECO:0000313" key="2">
    <source>
        <dbReference type="Proteomes" id="UP000004116"/>
    </source>
</evidence>
<gene>
    <name evidence="1" type="ORF">Rin_00022770</name>
</gene>
<dbReference type="AlphaFoldDB" id="G2H2H6"/>
<feature type="non-terminal residue" evidence="1">
    <location>
        <position position="23"/>
    </location>
</feature>
<dbReference type="EMBL" id="AGCA01000539">
    <property type="protein sequence ID" value="EGY27815.1"/>
    <property type="molecule type" value="Genomic_DNA"/>
</dbReference>
<accession>G2H2H6</accession>
<sequence>MISKHEFIVYPSPLKLPLGGQSV</sequence>
<name>G2H2H6_9ENTR</name>